<dbReference type="Pfam" id="PF03961">
    <property type="entry name" value="FapA"/>
    <property type="match status" value="1"/>
</dbReference>
<feature type="region of interest" description="Disordered" evidence="2">
    <location>
        <begin position="1"/>
        <end position="30"/>
    </location>
</feature>
<reference evidence="4 5" key="1">
    <citation type="journal article" date="2016" name="Nat. Commun.">
        <title>Thousands of microbial genomes shed light on interconnected biogeochemical processes in an aquifer system.</title>
        <authorList>
            <person name="Anantharaman K."/>
            <person name="Brown C.T."/>
            <person name="Hug L.A."/>
            <person name="Sharon I."/>
            <person name="Castelle C.J."/>
            <person name="Probst A.J."/>
            <person name="Thomas B.C."/>
            <person name="Singh A."/>
            <person name="Wilkins M.J."/>
            <person name="Karaoz U."/>
            <person name="Brodie E.L."/>
            <person name="Williams K.H."/>
            <person name="Hubbard S.S."/>
            <person name="Banfield J.F."/>
        </authorList>
    </citation>
    <scope>NUCLEOTIDE SEQUENCE [LARGE SCALE GENOMIC DNA]</scope>
</reference>
<dbReference type="STRING" id="1817867.A3F83_08340"/>
<evidence type="ECO:0000259" key="3">
    <source>
        <dbReference type="Pfam" id="PF20250"/>
    </source>
</evidence>
<dbReference type="Proteomes" id="UP000179129">
    <property type="component" value="Unassembled WGS sequence"/>
</dbReference>
<dbReference type="InterPro" id="IPR046866">
    <property type="entry name" value="FapA_N"/>
</dbReference>
<feature type="domain" description="Flagellar Assembly Protein A N-terminal region" evidence="3">
    <location>
        <begin position="199"/>
        <end position="362"/>
    </location>
</feature>
<feature type="region of interest" description="Disordered" evidence="2">
    <location>
        <begin position="646"/>
        <end position="672"/>
    </location>
</feature>
<gene>
    <name evidence="4" type="ORF">A3F83_08340</name>
</gene>
<evidence type="ECO:0000256" key="2">
    <source>
        <dbReference type="SAM" id="MobiDB-lite"/>
    </source>
</evidence>
<evidence type="ECO:0000256" key="1">
    <source>
        <dbReference type="SAM" id="Coils"/>
    </source>
</evidence>
<proteinExistence type="predicted"/>
<name>A0A1F5YYA5_9BACT</name>
<dbReference type="Pfam" id="PF20250">
    <property type="entry name" value="FapA_N"/>
    <property type="match status" value="2"/>
</dbReference>
<keyword evidence="1" id="KW-0175">Coiled coil</keyword>
<comment type="caution">
    <text evidence="4">The sequence shown here is derived from an EMBL/GenBank/DDBJ whole genome shotgun (WGS) entry which is preliminary data.</text>
</comment>
<feature type="coiled-coil region" evidence="1">
    <location>
        <begin position="563"/>
        <end position="608"/>
    </location>
</feature>
<dbReference type="InterPro" id="IPR005646">
    <property type="entry name" value="FapA"/>
</dbReference>
<dbReference type="EMBL" id="MFIX01000082">
    <property type="protein sequence ID" value="OGG05179.1"/>
    <property type="molecule type" value="Genomic_DNA"/>
</dbReference>
<evidence type="ECO:0000313" key="4">
    <source>
        <dbReference type="EMBL" id="OGG05179.1"/>
    </source>
</evidence>
<accession>A0A1F5YYA5</accession>
<dbReference type="AlphaFoldDB" id="A0A1F5YYA5"/>
<feature type="domain" description="Flagellar Assembly Protein A N-terminal region" evidence="3">
    <location>
        <begin position="34"/>
        <end position="182"/>
    </location>
</feature>
<dbReference type="PANTHER" id="PTHR38032">
    <property type="entry name" value="POLYMERASE-RELATED"/>
    <property type="match status" value="1"/>
</dbReference>
<dbReference type="InterPro" id="IPR046865">
    <property type="entry name" value="FapA_b_solenoid"/>
</dbReference>
<feature type="compositionally biased region" description="Low complexity" evidence="2">
    <location>
        <begin position="655"/>
        <end position="672"/>
    </location>
</feature>
<sequence length="672" mass="73217">MNPESKEPSGEKPEAAKPQDEGKKDKEKKEVNVVLEVSKDKLEAHITLIPLVESPAYSADELRKTLEAKGIKFGLKEALLAQLKEKVPYDQRLLIATGVPPAPGKEGRLEFEFKTDVPVKVKVGDKIGRLVPSEPGVEGTDVHGEKVPLAEAQGTPLPKLTNVELSHENGDILVAKLDGYLLRDDLAIQVQPFFAMESMDDYEAEVKVAKRCQEDDFGLEDLKKFLAEKGIVYGILEEELNKIFARGKYDQPVLVARGKQVVNDRDGEIKLFFETVVRPKVDAHGNLDYKELNLIQNVKKGDKLAETTAPVKGSEGITITGNKVAPKEGVRPALPAGDNTGPDPKDPNVLLAEIDGSVKMKGNLVLVDPIFAVKGEVGYETGNIDFNGSVIINGDVKSGFKIKASRDVQVEGVVEDAIIEAGSDVLIKMGFIGKGEGKITAGGKVTARYCVNQNVVAVGDVVISDYVMHSSIQTSGLLQVKDSKGLIVGGEACAVQGIEVKLAGNQNYTPTVLMAGLDKQTGEQLRLKRAYLMKNAENIREIGQILGKFARLKLVRKSLPPEKEAILQKLEGVKKEQEEKQRQTFGEIKELEAEMSKSKNALIKVLEQIFPGVSITICNRHLVVKEPLQSVYYRFTEQELIAADLEELGKPAQEAAPDPAKDSAPPSGKTEK</sequence>
<organism evidence="4 5">
    <name type="scientific">Candidatus Glassbacteria bacterium RIFCSPLOWO2_12_FULL_58_11</name>
    <dbReference type="NCBI Taxonomy" id="1817867"/>
    <lineage>
        <taxon>Bacteria</taxon>
        <taxon>Candidatus Glassiibacteriota</taxon>
    </lineage>
</organism>
<dbReference type="PANTHER" id="PTHR38032:SF1">
    <property type="entry name" value="RNA-BINDING PROTEIN KHPB N-TERMINAL DOMAIN-CONTAINING PROTEIN"/>
    <property type="match status" value="1"/>
</dbReference>
<protein>
    <recommendedName>
        <fullName evidence="3">Flagellar Assembly Protein A N-terminal region domain-containing protein</fullName>
    </recommendedName>
</protein>
<evidence type="ECO:0000313" key="5">
    <source>
        <dbReference type="Proteomes" id="UP000179129"/>
    </source>
</evidence>